<comment type="caution">
    <text evidence="2">The sequence shown here is derived from an EMBL/GenBank/DDBJ whole genome shotgun (WGS) entry which is preliminary data.</text>
</comment>
<gene>
    <name evidence="2" type="ORF">DFR67_111241</name>
</gene>
<dbReference type="Proteomes" id="UP000247591">
    <property type="component" value="Unassembled WGS sequence"/>
</dbReference>
<dbReference type="InterPro" id="IPR004260">
    <property type="entry name" value="Pyr-dimer_DNA_glycosylase"/>
</dbReference>
<dbReference type="EMBL" id="QJSP01000011">
    <property type="protein sequence ID" value="PYE15164.1"/>
    <property type="molecule type" value="Genomic_DNA"/>
</dbReference>
<dbReference type="AlphaFoldDB" id="A0A318RLQ7"/>
<dbReference type="RefSeq" id="WP_170135247.1">
    <property type="nucleotide sequence ID" value="NZ_QJSP01000011.1"/>
</dbReference>
<sequence>MQTFLPYADFARSAAVLDVPRLGKQRVETLQVLRALELFDYGWGNHPAVQMWRGHTPALVCYGLIFVAEWKRAGRADTTAEKIAEFAPEVSGRSQDELVADGLMPPWWGDERLHSSHRSALVRKDPDFYRPVFGDDDGDVPYFWPEPPSVPSTLRTGDVSVWVIRPSSPEHFAEFFRRGYVGFGTESGLDVDASSGGDLRVLLKEAGSGRRPGKDLRVLASFVSDLDVGDLVAVPVPGEDHLELGSITGGYEFVRRANTLTPHRRRVRWEGRIHKNDVEPPALLQNPRALFPVPVSAPDDGALRRTKSQVGAARTTHHRGAGD</sequence>
<evidence type="ECO:0000313" key="2">
    <source>
        <dbReference type="EMBL" id="PYE15164.1"/>
    </source>
</evidence>
<name>A0A318RLQ7_WILLI</name>
<proteinExistence type="predicted"/>
<feature type="region of interest" description="Disordered" evidence="1">
    <location>
        <begin position="295"/>
        <end position="323"/>
    </location>
</feature>
<protein>
    <submittedName>
        <fullName evidence="2">Uncharacterized protein</fullName>
    </submittedName>
</protein>
<reference evidence="2 3" key="1">
    <citation type="submission" date="2018-06" db="EMBL/GenBank/DDBJ databases">
        <title>Genomic Encyclopedia of Type Strains, Phase IV (KMG-IV): sequencing the most valuable type-strain genomes for metagenomic binning, comparative biology and taxonomic classification.</title>
        <authorList>
            <person name="Goeker M."/>
        </authorList>
    </citation>
    <scope>NUCLEOTIDE SEQUENCE [LARGE SCALE GENOMIC DNA]</scope>
    <source>
        <strain evidence="2 3">DSM 45521</strain>
    </source>
</reference>
<dbReference type="Pfam" id="PF03013">
    <property type="entry name" value="Pyr_excise"/>
    <property type="match status" value="1"/>
</dbReference>
<keyword evidence="3" id="KW-1185">Reference proteome</keyword>
<organism evidence="2 3">
    <name type="scientific">Williamsia limnetica</name>
    <dbReference type="NCBI Taxonomy" id="882452"/>
    <lineage>
        <taxon>Bacteria</taxon>
        <taxon>Bacillati</taxon>
        <taxon>Actinomycetota</taxon>
        <taxon>Actinomycetes</taxon>
        <taxon>Mycobacteriales</taxon>
        <taxon>Nocardiaceae</taxon>
        <taxon>Williamsia</taxon>
    </lineage>
</organism>
<evidence type="ECO:0000256" key="1">
    <source>
        <dbReference type="SAM" id="MobiDB-lite"/>
    </source>
</evidence>
<accession>A0A318RLQ7</accession>
<dbReference type="NCBIfam" id="NF038085">
    <property type="entry name" value="MSMEG_6728_fam"/>
    <property type="match status" value="1"/>
</dbReference>
<evidence type="ECO:0000313" key="3">
    <source>
        <dbReference type="Proteomes" id="UP000247591"/>
    </source>
</evidence>